<keyword evidence="3" id="KW-1185">Reference proteome</keyword>
<dbReference type="SUPFAM" id="SSF55486">
    <property type="entry name" value="Metalloproteases ('zincins'), catalytic domain"/>
    <property type="match status" value="1"/>
</dbReference>
<dbReference type="InterPro" id="IPR026444">
    <property type="entry name" value="Secre_tail"/>
</dbReference>
<dbReference type="AlphaFoldDB" id="A0A286GM48"/>
<dbReference type="GO" id="GO:0008237">
    <property type="term" value="F:metallopeptidase activity"/>
    <property type="evidence" value="ECO:0007669"/>
    <property type="project" value="InterPro"/>
</dbReference>
<protein>
    <submittedName>
        <fullName evidence="2">Por secretion system C-terminal sorting domain-containing protein</fullName>
    </submittedName>
</protein>
<evidence type="ECO:0000259" key="1">
    <source>
        <dbReference type="Pfam" id="PF18962"/>
    </source>
</evidence>
<organism evidence="2 3">
    <name type="scientific">Spirosoma fluviale</name>
    <dbReference type="NCBI Taxonomy" id="1597977"/>
    <lineage>
        <taxon>Bacteria</taxon>
        <taxon>Pseudomonadati</taxon>
        <taxon>Bacteroidota</taxon>
        <taxon>Cytophagia</taxon>
        <taxon>Cytophagales</taxon>
        <taxon>Cytophagaceae</taxon>
        <taxon>Spirosoma</taxon>
    </lineage>
</organism>
<accession>A0A286GM48</accession>
<evidence type="ECO:0000313" key="2">
    <source>
        <dbReference type="EMBL" id="SOD96613.1"/>
    </source>
</evidence>
<dbReference type="Proteomes" id="UP000219452">
    <property type="component" value="Unassembled WGS sequence"/>
</dbReference>
<dbReference type="InterPro" id="IPR024079">
    <property type="entry name" value="MetalloPept_cat_dom_sf"/>
</dbReference>
<dbReference type="Gene3D" id="3.40.390.10">
    <property type="entry name" value="Collagenase (Catalytic Domain)"/>
    <property type="match status" value="1"/>
</dbReference>
<dbReference type="NCBIfam" id="TIGR04183">
    <property type="entry name" value="Por_Secre_tail"/>
    <property type="match status" value="1"/>
</dbReference>
<reference evidence="3" key="1">
    <citation type="submission" date="2017-09" db="EMBL/GenBank/DDBJ databases">
        <authorList>
            <person name="Varghese N."/>
            <person name="Submissions S."/>
        </authorList>
    </citation>
    <scope>NUCLEOTIDE SEQUENCE [LARGE SCALE GENOMIC DNA]</scope>
    <source>
        <strain evidence="3">DSM 29961</strain>
    </source>
</reference>
<proteinExistence type="predicted"/>
<dbReference type="EMBL" id="OCNH01000006">
    <property type="protein sequence ID" value="SOD96613.1"/>
    <property type="molecule type" value="Genomic_DNA"/>
</dbReference>
<dbReference type="Pfam" id="PF18962">
    <property type="entry name" value="Por_Secre_tail"/>
    <property type="match status" value="1"/>
</dbReference>
<gene>
    <name evidence="2" type="ORF">SAMN06269250_5407</name>
</gene>
<evidence type="ECO:0000313" key="3">
    <source>
        <dbReference type="Proteomes" id="UP000219452"/>
    </source>
</evidence>
<sequence>MSINTNFRGRKIYNDMNYWNVFRLTCAIGFLGAHLGLAQTTGSSWLPESVTKPISLSIQGNKISYYSTGQDGSGHVPAPASFLRQTSTKRYAVAGRPLAPTAQFVVNYTNFTAEARRAFQYAVDIWSTLIVSPVPIRIQANWVSQEPNLLGSAGPASYRYSFDGSQKVRAFYPVALAEKIARRELNSPTDADIVADFNRNNNWYYGTDGKTPKGQTDLVTAVLHELAHGLGFIGFFSVESGKGDQGNGQYLADLPSVYDCFIENGLRKRLITSQADYPNNSIALNRQLTGGDLYLNGTVLRQTSGLKLKLNAQAQFDRAANIYHLNEDAYPAGTINSLMSARLAQGQSMHTPGPLVLAFFADMEWKTTSVLHQPVLNVEETRDFVFSVRVISDTTLTPASVRLFYRKSAPTATDSVATAVSPVRVGSTDEYRYTLPASQASGDTWYYFQAQDASGRTFTNPGKFTTGSQTWHHMRVGPDNVPPGIQYSPSRYSILSTTVADSLPIYARIADDRSGIGAAYVEYQLNGVAQPNRVMRYGRRTVNNIIYDSVYSARIDFPANSLKAGDRIAYRIVARDSSRAKNQRVNPATGFYELRVTAQQPVRDQYINTFDNVATASDFAGAGFSMATPVGFGTGAIHSEHPYRNGADFQGQSSIEYVLLSPIRIKANPDSAVIRFDEVVLVEPGNPGSKPGDATFYDYVLVEGSTDNGRTWTALVDAYSSVDKMDWLNAYKARLVSGLNGEQSSETMGVPALYRHRDIPILKAGSPFRAGDQLLIRFRLVSDQLAYGWGWAIDNLRIQAPPAPLVLAEEPASAGFFQVYPNPVTSGVVQLSADLTTSIANVHLRIISPTGQVLRQQTLRVSGRKVREQLDLSYMASGLYICQLSVGNAVLTQKVVLVN</sequence>
<feature type="domain" description="Secretion system C-terminal sorting" evidence="1">
    <location>
        <begin position="819"/>
        <end position="896"/>
    </location>
</feature>
<name>A0A286GM48_9BACT</name>
<dbReference type="RefSeq" id="WP_245877981.1">
    <property type="nucleotide sequence ID" value="NZ_OCNH01000006.1"/>
</dbReference>